<accession>A0A0D0DRI3</accession>
<feature type="domain" description="Myb-like" evidence="6">
    <location>
        <begin position="340"/>
        <end position="392"/>
    </location>
</feature>
<dbReference type="PANTHER" id="PTHR46621:SF1">
    <property type="entry name" value="SNRNA-ACTIVATING PROTEIN COMPLEX SUBUNIT 4"/>
    <property type="match status" value="1"/>
</dbReference>
<dbReference type="GO" id="GO:0019185">
    <property type="term" value="C:snRNA-activating protein complex"/>
    <property type="evidence" value="ECO:0007669"/>
    <property type="project" value="TreeGrafter"/>
</dbReference>
<dbReference type="PANTHER" id="PTHR46621">
    <property type="entry name" value="SNRNA-ACTIVATING PROTEIN COMPLEX SUBUNIT 4"/>
    <property type="match status" value="1"/>
</dbReference>
<sequence>MDRPQGTSSVHDLVQQAIEANKEHQHALKVYTKRLEAELETINKLIDAVDVAELDDEPDLDVGGSVVIPGCVRASAPIAAKELLSPGSPFRDDALRRSRYLSFVEVRTMKAKELEALAEAVRTENYRKYALDAQRLGRPTFPTITDSLELDKEGLDWDRIAEKMSSLSAATRTARECEIRWLGDQHPVFNHEPWSQDEITKVKSLIAECEDSPLDWVNITERLGTNRTPLDCMRNGTTRRTHHWTAESDDRLLQAIHVYGQDNWHLVARYVSEDVTPSQCSNRFQRTIDPSLKRVNWTPEEDARLRAAVVAYGSSWIEIAAVLPGRHNDQCRDRWTEQVNPVVNKNKWTDQEDRMLLDYTHKHEDASWKETAEHVGNGRTENMCRTRHATLQRGFKFVPATFVMDYQPPFGLASGPLPPPRRKGRKKLKQPDVVAPSTGASAANVPPSEAPKRKKERATRPRVESKVGQSILRFDSVPCRVTVPAASTPTNPQ</sequence>
<dbReference type="GO" id="GO:0000978">
    <property type="term" value="F:RNA polymerase II cis-regulatory region sequence-specific DNA binding"/>
    <property type="evidence" value="ECO:0007669"/>
    <property type="project" value="TreeGrafter"/>
</dbReference>
<dbReference type="Gene3D" id="1.10.10.60">
    <property type="entry name" value="Homeodomain-like"/>
    <property type="match status" value="3"/>
</dbReference>
<evidence type="ECO:0008006" key="10">
    <source>
        <dbReference type="Google" id="ProtNLM"/>
    </source>
</evidence>
<feature type="domain" description="Myb-like" evidence="6">
    <location>
        <begin position="236"/>
        <end position="288"/>
    </location>
</feature>
<dbReference type="GO" id="GO:0001006">
    <property type="term" value="F:RNA polymerase III type 3 promoter sequence-specific DNA binding"/>
    <property type="evidence" value="ECO:0007669"/>
    <property type="project" value="TreeGrafter"/>
</dbReference>
<dbReference type="HOGENOM" id="CLU_022146_0_0_1"/>
<keyword evidence="9" id="KW-1185">Reference proteome</keyword>
<feature type="region of interest" description="Disordered" evidence="5">
    <location>
        <begin position="409"/>
        <end position="470"/>
    </location>
</feature>
<dbReference type="InterPro" id="IPR017930">
    <property type="entry name" value="Myb_dom"/>
</dbReference>
<dbReference type="InterPro" id="IPR009057">
    <property type="entry name" value="Homeodomain-like_sf"/>
</dbReference>
<keyword evidence="2" id="KW-0238">DNA-binding</keyword>
<dbReference type="EMBL" id="KN825030">
    <property type="protein sequence ID" value="KIK95648.1"/>
    <property type="molecule type" value="Genomic_DNA"/>
</dbReference>
<feature type="domain" description="HTH myb-type" evidence="7">
    <location>
        <begin position="289"/>
        <end position="343"/>
    </location>
</feature>
<dbReference type="PROSITE" id="PS51294">
    <property type="entry name" value="HTH_MYB"/>
    <property type="match status" value="3"/>
</dbReference>
<dbReference type="SUPFAM" id="SSF46689">
    <property type="entry name" value="Homeodomain-like"/>
    <property type="match status" value="3"/>
</dbReference>
<feature type="domain" description="HTH myb-type" evidence="7">
    <location>
        <begin position="344"/>
        <end position="396"/>
    </location>
</feature>
<evidence type="ECO:0000259" key="7">
    <source>
        <dbReference type="PROSITE" id="PS51294"/>
    </source>
</evidence>
<evidence type="ECO:0000256" key="4">
    <source>
        <dbReference type="ARBA" id="ARBA00023242"/>
    </source>
</evidence>
<reference evidence="8 9" key="1">
    <citation type="submission" date="2014-04" db="EMBL/GenBank/DDBJ databases">
        <authorList>
            <consortium name="DOE Joint Genome Institute"/>
            <person name="Kuo A."/>
            <person name="Kohler A."/>
            <person name="Jargeat P."/>
            <person name="Nagy L.G."/>
            <person name="Floudas D."/>
            <person name="Copeland A."/>
            <person name="Barry K.W."/>
            <person name="Cichocki N."/>
            <person name="Veneault-Fourrey C."/>
            <person name="LaButti K."/>
            <person name="Lindquist E.A."/>
            <person name="Lipzen A."/>
            <person name="Lundell T."/>
            <person name="Morin E."/>
            <person name="Murat C."/>
            <person name="Sun H."/>
            <person name="Tunlid A."/>
            <person name="Henrissat B."/>
            <person name="Grigoriev I.V."/>
            <person name="Hibbett D.S."/>
            <person name="Martin F."/>
            <person name="Nordberg H.P."/>
            <person name="Cantor M.N."/>
            <person name="Hua S.X."/>
        </authorList>
    </citation>
    <scope>NUCLEOTIDE SEQUENCE [LARGE SCALE GENOMIC DNA]</scope>
    <source>
        <strain evidence="8 9">Ve08.2h10</strain>
    </source>
</reference>
<evidence type="ECO:0000256" key="3">
    <source>
        <dbReference type="ARBA" id="ARBA00023163"/>
    </source>
</evidence>
<dbReference type="Pfam" id="PF00249">
    <property type="entry name" value="Myb_DNA-binding"/>
    <property type="match status" value="1"/>
</dbReference>
<evidence type="ECO:0000313" key="9">
    <source>
        <dbReference type="Proteomes" id="UP000054538"/>
    </source>
</evidence>
<evidence type="ECO:0000313" key="8">
    <source>
        <dbReference type="EMBL" id="KIK95648.1"/>
    </source>
</evidence>
<evidence type="ECO:0000256" key="2">
    <source>
        <dbReference type="ARBA" id="ARBA00023125"/>
    </source>
</evidence>
<dbReference type="Proteomes" id="UP000054538">
    <property type="component" value="Unassembled WGS sequence"/>
</dbReference>
<dbReference type="PROSITE" id="PS50090">
    <property type="entry name" value="MYB_LIKE"/>
    <property type="match status" value="3"/>
</dbReference>
<dbReference type="AlphaFoldDB" id="A0A0D0DRI3"/>
<dbReference type="GO" id="GO:0042796">
    <property type="term" value="P:snRNA transcription by RNA polymerase III"/>
    <property type="evidence" value="ECO:0007669"/>
    <property type="project" value="TreeGrafter"/>
</dbReference>
<name>A0A0D0DRI3_9AGAM</name>
<dbReference type="OrthoDB" id="2143914at2759"/>
<keyword evidence="3" id="KW-0804">Transcription</keyword>
<dbReference type="InterPro" id="IPR001005">
    <property type="entry name" value="SANT/Myb"/>
</dbReference>
<dbReference type="InParanoid" id="A0A0D0DRI3"/>
<keyword evidence="4" id="KW-0539">Nucleus</keyword>
<dbReference type="CDD" id="cd00167">
    <property type="entry name" value="SANT"/>
    <property type="match status" value="4"/>
</dbReference>
<evidence type="ECO:0000256" key="5">
    <source>
        <dbReference type="SAM" id="MobiDB-lite"/>
    </source>
</evidence>
<protein>
    <recommendedName>
        <fullName evidence="10">snRNA-activating protein complex subunit 4</fullName>
    </recommendedName>
</protein>
<dbReference type="GO" id="GO:0042795">
    <property type="term" value="P:snRNA transcription by RNA polymerase II"/>
    <property type="evidence" value="ECO:0007669"/>
    <property type="project" value="TreeGrafter"/>
</dbReference>
<evidence type="ECO:0000256" key="1">
    <source>
        <dbReference type="ARBA" id="ARBA00023015"/>
    </source>
</evidence>
<dbReference type="Pfam" id="PF13921">
    <property type="entry name" value="Myb_DNA-bind_6"/>
    <property type="match status" value="1"/>
</dbReference>
<dbReference type="SMART" id="SM00717">
    <property type="entry name" value="SANT"/>
    <property type="match status" value="5"/>
</dbReference>
<organism evidence="8 9">
    <name type="scientific">Paxillus rubicundulus Ve08.2h10</name>
    <dbReference type="NCBI Taxonomy" id="930991"/>
    <lineage>
        <taxon>Eukaryota</taxon>
        <taxon>Fungi</taxon>
        <taxon>Dikarya</taxon>
        <taxon>Basidiomycota</taxon>
        <taxon>Agaricomycotina</taxon>
        <taxon>Agaricomycetes</taxon>
        <taxon>Agaricomycetidae</taxon>
        <taxon>Boletales</taxon>
        <taxon>Paxilineae</taxon>
        <taxon>Paxillaceae</taxon>
        <taxon>Paxillus</taxon>
    </lineage>
</organism>
<reference evidence="9" key="2">
    <citation type="submission" date="2015-01" db="EMBL/GenBank/DDBJ databases">
        <title>Evolutionary Origins and Diversification of the Mycorrhizal Mutualists.</title>
        <authorList>
            <consortium name="DOE Joint Genome Institute"/>
            <consortium name="Mycorrhizal Genomics Consortium"/>
            <person name="Kohler A."/>
            <person name="Kuo A."/>
            <person name="Nagy L.G."/>
            <person name="Floudas D."/>
            <person name="Copeland A."/>
            <person name="Barry K.W."/>
            <person name="Cichocki N."/>
            <person name="Veneault-Fourrey C."/>
            <person name="LaButti K."/>
            <person name="Lindquist E.A."/>
            <person name="Lipzen A."/>
            <person name="Lundell T."/>
            <person name="Morin E."/>
            <person name="Murat C."/>
            <person name="Riley R."/>
            <person name="Ohm R."/>
            <person name="Sun H."/>
            <person name="Tunlid A."/>
            <person name="Henrissat B."/>
            <person name="Grigoriev I.V."/>
            <person name="Hibbett D.S."/>
            <person name="Martin F."/>
        </authorList>
    </citation>
    <scope>NUCLEOTIDE SEQUENCE [LARGE SCALE GENOMIC DNA]</scope>
    <source>
        <strain evidence="9">Ve08.2h10</strain>
    </source>
</reference>
<dbReference type="InterPro" id="IPR051575">
    <property type="entry name" value="Myb-like_DNA-bd"/>
</dbReference>
<feature type="domain" description="Myb-like" evidence="6">
    <location>
        <begin position="289"/>
        <end position="339"/>
    </location>
</feature>
<keyword evidence="1" id="KW-0805">Transcription regulation</keyword>
<evidence type="ECO:0000259" key="6">
    <source>
        <dbReference type="PROSITE" id="PS50090"/>
    </source>
</evidence>
<gene>
    <name evidence="8" type="ORF">PAXRUDRAFT_368727</name>
</gene>
<feature type="domain" description="HTH myb-type" evidence="7">
    <location>
        <begin position="236"/>
        <end position="288"/>
    </location>
</feature>
<proteinExistence type="predicted"/>
<dbReference type="STRING" id="930991.A0A0D0DRI3"/>